<evidence type="ECO:0000256" key="1">
    <source>
        <dbReference type="ARBA" id="ARBA00022723"/>
    </source>
</evidence>
<dbReference type="Proteomes" id="UP001642464">
    <property type="component" value="Unassembled WGS sequence"/>
</dbReference>
<feature type="domain" description="C2" evidence="5">
    <location>
        <begin position="424"/>
        <end position="557"/>
    </location>
</feature>
<feature type="compositionally biased region" description="Low complexity" evidence="3">
    <location>
        <begin position="788"/>
        <end position="813"/>
    </location>
</feature>
<feature type="domain" description="C2" evidence="5">
    <location>
        <begin position="577"/>
        <end position="708"/>
    </location>
</feature>
<feature type="domain" description="C2" evidence="5">
    <location>
        <begin position="1561"/>
        <end position="1700"/>
    </location>
</feature>
<feature type="compositionally biased region" description="Polar residues" evidence="3">
    <location>
        <begin position="425"/>
        <end position="440"/>
    </location>
</feature>
<evidence type="ECO:0000313" key="6">
    <source>
        <dbReference type="EMBL" id="CAK9000533.1"/>
    </source>
</evidence>
<dbReference type="PANTHER" id="PTHR45911:SF4">
    <property type="entry name" value="MULTIPLE C2 AND TRANSMEMBRANE DOMAIN-CONTAINING PROTEIN"/>
    <property type="match status" value="1"/>
</dbReference>
<sequence>MDGTEQHVHLKDKTAELVVAVRSLRFPRGPQDDGFVALKGKTGYVKFEAMEFTRKSGVFKIDGLCTSVDDVCHVPLAKAAMPPDAVLTMRIKTVASNATIRLTPARGKSTVGIVSVRIRDVANLGSPDNFGLYAVHRPDDPTDVLLEMEMAMFWCQSSDLPTASSPSSRKNLREKLMRKSFPRYYTAQTDFENAVGADGFKREPGWVDTVSESGDWNEYSKLTVRVLEATGLRAADSNGLSDPYCLVSCRGTRFKTHTVRRTLTPCWDEEFRFSSVEGIETEDEVTITVRDHDRLSRDDDLGQVVVPIWALMRDQVARPTWFELSATDRMKWDRSKSLGWIFLHLQFRPRRTLQRQSSSVSLDLAMLSSGRLPHISPMSPSSEVVSPGDERRGSAEDQAECASLASPLTPGSGMASPLSPRRLPSTISSVSSMRSPVPQLSNKSLRPRLFVRVMQARHLQSADANGFSDPYCVVSCKRQTHRTRVIRKSLDPKWNQLFQFGDKDYINETDVVVVTLFDKDFGLLEGVADDKLGTVEIPVFQLKDQDPSRGTREPTWFPLISDKYACAGEVQLSCLYMPPQNYLDSERARDLYKGKEWLYELQVTLLSGRGLTATDTKRQTSDPYCVLRVGNAKRTKSKVMKRTLNPIWNQSFKFRKSVDVGREGLGRMDHVEIQVMGEETRGMDVPLGVVEFDMGVLLDRIGYVDKMGAEITDYFPLMELTGASLDDEDDVPEGAETSALAALSASFKNRARALSRDADRDSAAEAETDDRSHHSHDNVGSGRDRSARSPQSRSGRFFSRRGVGLLRGSRQSSASTDVAGMEEEAKNGRTETSEDTVNRFKKLTSIDVKGMYDSTKGHALAMSERIGMEVSTTRKGSLDGEESLSIDGNGALHSDRDRGASDSGAESLEVVPRLKRKNTTATNLEDLEPHGSIRLKLRVVPIGELRMHEKTKLCVDVQKLADVCPRVRTASDRDAQSLSMRDPRVPSMVFAKLRLGHESAQSSLVRFHPHFGGVSVFNTHFVFDNWASVQEAAKAQKKDALVSTEAKGLELTIHDAGSDHVLARRSWTVEEIREQVTRNSTEGGAISHWSESKPQLFLGSTPIVQLAMREVAVHEELRPVLGHFHLKLLRLKLRRDDFDRTFRTVVRYNNHAVTTRGESGNMSIDFPHVMPVSFPVYEMFAPVVIEVWWTSRGNQQTDDDGARTSKWGKLFGSVTISMFDMLELEAQIVYAETGLTNPAVLPRLKLPVMSKSGKMRGSIWVEAIFDENISEVVKPNPNPKRRPPKPFSLANVRHEISRTSEIVGWLGMVGGSMGYLLDWQDKALTVFALAMTILFCGVDFYSERILVIPVYLLLAYMMRKHHQRMNGQFVHNMMKDARAKETNARLRIAVVRARGLVSKLPGKTSRFGSITDSLQGVATTGADLLRDALHDPDDDVEDTPDVQRLPSGNNVSRAIGRLNLRKKLLMRRSRSEERKRTTSRLRRKGQSHEGGPALPCARAVVSLRPTIGSNTSALRIGSTRRSAPTRAPDFFNTKQGYAVAKSSKGNLKSQLIDWECVNAAGVNLPAFQADLKQVPVNQQLLMVRIYGARNLAACDATGFSDPYVLVRVLSSGKGGSATGNSMANTVRTRVVPKSINPTWNQEFVLGHDYPIQGEDTVLLQLCDSDGVGATDDDMGYVSLSVSDVNSIFVTGKGLVNPVWLRVTPPSSMKAPQTSSSKLGALGLRALTSNHAQANGAPDPQDGEPSSLDAGEILISMRAINFSDTSTGQVLCNTFNDVYQNGSGSGASSRSSSSNDTNTGPAEAAKAQSSHDVAANADTDTGSRTERGRAASASSSAGEQPAQTFTPSPDSWYRCGSEIVIEVEDASMDRERGFLGCARIPVAALIQDEERLTQPVFEEWVALDPRMDGGNADKYLFSRFRTARKLDLGEVFVRVELVLPDPKAKERLIELEEAKRADRASRIAKIRMINQRLADFQNALYQFNNKMENIKNLFNWAHPRKTKLIFRLVSFLAIMFTIVPSRYIVMFVALFMFTERFRRMGTMGLRFNHMLAMLPTDDDLRDACAGGILSAKRKSRDEMNEALTEDVLSAVPHRTVCEDSLGSPSGATLPPLLVATELEEGPVCNLLDAEKAAAAHVILGKFARGSRVHITAEDIEQGFCSTLRLLHQVTNKLSYASGKPRWTSRYFFLSREQSAVAWWTSRESFESLTSPLGLVANIVGIETSIPHEHLHGCERPELCFGLLCSKNSPTSLLASGSTLFKRSTSGRSHRSVSTDDEPPMAFEKIYLMANSLHKKHRWIAAIWAMIGQPPPPPITTSP</sequence>
<gene>
    <name evidence="6" type="ORF">SCF082_LOCUS6538</name>
</gene>
<feature type="transmembrane region" description="Helical" evidence="4">
    <location>
        <begin position="2007"/>
        <end position="2032"/>
    </location>
</feature>
<feature type="region of interest" description="Disordered" evidence="3">
    <location>
        <begin position="1466"/>
        <end position="1493"/>
    </location>
</feature>
<evidence type="ECO:0000313" key="7">
    <source>
        <dbReference type="Proteomes" id="UP001642464"/>
    </source>
</evidence>
<dbReference type="InterPro" id="IPR035892">
    <property type="entry name" value="C2_domain_sf"/>
</dbReference>
<dbReference type="PROSITE" id="PS50004">
    <property type="entry name" value="C2"/>
    <property type="match status" value="4"/>
</dbReference>
<evidence type="ECO:0000259" key="5">
    <source>
        <dbReference type="PROSITE" id="PS50004"/>
    </source>
</evidence>
<comment type="caution">
    <text evidence="6">The sequence shown here is derived from an EMBL/GenBank/DDBJ whole genome shotgun (WGS) entry which is preliminary data.</text>
</comment>
<dbReference type="EMBL" id="CAXAMM010003589">
    <property type="protein sequence ID" value="CAK9000533.1"/>
    <property type="molecule type" value="Genomic_DNA"/>
</dbReference>
<organism evidence="6 7">
    <name type="scientific">Durusdinium trenchii</name>
    <dbReference type="NCBI Taxonomy" id="1381693"/>
    <lineage>
        <taxon>Eukaryota</taxon>
        <taxon>Sar</taxon>
        <taxon>Alveolata</taxon>
        <taxon>Dinophyceae</taxon>
        <taxon>Suessiales</taxon>
        <taxon>Symbiodiniaceae</taxon>
        <taxon>Durusdinium</taxon>
    </lineage>
</organism>
<dbReference type="PANTHER" id="PTHR45911">
    <property type="entry name" value="C2 DOMAIN-CONTAINING PROTEIN"/>
    <property type="match status" value="1"/>
</dbReference>
<protein>
    <submittedName>
        <fullName evidence="6">Multiple C2 and transmembrane domain-containing protein 1</fullName>
    </submittedName>
</protein>
<reference evidence="6 7" key="1">
    <citation type="submission" date="2024-02" db="EMBL/GenBank/DDBJ databases">
        <authorList>
            <person name="Chen Y."/>
            <person name="Shah S."/>
            <person name="Dougan E. K."/>
            <person name="Thang M."/>
            <person name="Chan C."/>
        </authorList>
    </citation>
    <scope>NUCLEOTIDE SEQUENCE [LARGE SCALE GENOMIC DNA]</scope>
</reference>
<feature type="region of interest" description="Disordered" evidence="3">
    <location>
        <begin position="870"/>
        <end position="909"/>
    </location>
</feature>
<evidence type="ECO:0000256" key="3">
    <source>
        <dbReference type="SAM" id="MobiDB-lite"/>
    </source>
</evidence>
<evidence type="ECO:0000256" key="4">
    <source>
        <dbReference type="SAM" id="Phobius"/>
    </source>
</evidence>
<keyword evidence="2" id="KW-0106">Calcium</keyword>
<feature type="region of interest" description="Disordered" evidence="3">
    <location>
        <begin position="373"/>
        <end position="440"/>
    </location>
</feature>
<dbReference type="SUPFAM" id="SSF49562">
    <property type="entry name" value="C2 domain (Calcium/lipid-binding domain, CaLB)"/>
    <property type="match status" value="4"/>
</dbReference>
<feature type="region of interest" description="Disordered" evidence="3">
    <location>
        <begin position="1781"/>
        <end position="1849"/>
    </location>
</feature>
<name>A0ABP0IGN1_9DINO</name>
<feature type="region of interest" description="Disordered" evidence="3">
    <location>
        <begin position="1428"/>
        <end position="1449"/>
    </location>
</feature>
<dbReference type="SMART" id="SM00239">
    <property type="entry name" value="C2"/>
    <property type="match status" value="4"/>
</dbReference>
<dbReference type="Gene3D" id="2.60.40.150">
    <property type="entry name" value="C2 domain"/>
    <property type="match status" value="4"/>
</dbReference>
<dbReference type="CDD" id="cd00030">
    <property type="entry name" value="C2"/>
    <property type="match status" value="4"/>
</dbReference>
<evidence type="ECO:0000256" key="2">
    <source>
        <dbReference type="ARBA" id="ARBA00022837"/>
    </source>
</evidence>
<keyword evidence="4 6" id="KW-0812">Transmembrane</keyword>
<keyword evidence="7" id="KW-1185">Reference proteome</keyword>
<dbReference type="InterPro" id="IPR000008">
    <property type="entry name" value="C2_dom"/>
</dbReference>
<accession>A0ABP0IGN1</accession>
<feature type="domain" description="C2" evidence="5">
    <location>
        <begin position="202"/>
        <end position="322"/>
    </location>
</feature>
<dbReference type="Pfam" id="PF00168">
    <property type="entry name" value="C2"/>
    <property type="match status" value="4"/>
</dbReference>
<feature type="region of interest" description="Disordered" evidence="3">
    <location>
        <begin position="754"/>
        <end position="836"/>
    </location>
</feature>
<proteinExistence type="predicted"/>
<keyword evidence="4" id="KW-0472">Membrane</keyword>
<feature type="compositionally biased region" description="Basic and acidic residues" evidence="3">
    <location>
        <begin position="823"/>
        <end position="836"/>
    </location>
</feature>
<keyword evidence="1" id="KW-0479">Metal-binding</keyword>
<keyword evidence="4" id="KW-1133">Transmembrane helix</keyword>
<feature type="compositionally biased region" description="Basic and acidic residues" evidence="3">
    <location>
        <begin position="754"/>
        <end position="787"/>
    </location>
</feature>
<feature type="compositionally biased region" description="Low complexity" evidence="3">
    <location>
        <begin position="376"/>
        <end position="387"/>
    </location>
</feature>